<dbReference type="OrthoDB" id="597657at2"/>
<feature type="transmembrane region" description="Helical" evidence="3">
    <location>
        <begin position="30"/>
        <end position="48"/>
    </location>
</feature>
<evidence type="ECO:0000256" key="1">
    <source>
        <dbReference type="ARBA" id="ARBA00023224"/>
    </source>
</evidence>
<dbReference type="Gene3D" id="1.10.287.950">
    <property type="entry name" value="Methyl-accepting chemotaxis protein"/>
    <property type="match status" value="1"/>
</dbReference>
<name>A0A552V982_9FIRM</name>
<reference evidence="5 6" key="1">
    <citation type="submission" date="2019-07" db="EMBL/GenBank/DDBJ databases">
        <title>Criibacterium bergeronii gen. nov., sp. nov. isolated from human clinical samples.</title>
        <authorList>
            <person name="Maheux A.F."/>
            <person name="Boudreau D.K."/>
            <person name="Berube E."/>
            <person name="Brodeur S."/>
            <person name="Bernard K.A."/>
            <person name="Abed J.Y."/>
            <person name="Ducrey E."/>
            <person name="Guay E.F."/>
            <person name="Raymond F."/>
            <person name="Corbeil J."/>
            <person name="Domingo M.-C."/>
            <person name="Roy P.H."/>
            <person name="Boissinot M."/>
            <person name="Tocheva E.I."/>
            <person name="Omar R.F."/>
        </authorList>
    </citation>
    <scope>NUCLEOTIDE SEQUENCE [LARGE SCALE GENOMIC DNA]</scope>
    <source>
        <strain evidence="5 6">CCRI-24246</strain>
    </source>
</reference>
<keyword evidence="3" id="KW-1133">Transmembrane helix</keyword>
<evidence type="ECO:0000313" key="6">
    <source>
        <dbReference type="Proteomes" id="UP000319424"/>
    </source>
</evidence>
<keyword evidence="1 2" id="KW-0807">Transducer</keyword>
<dbReference type="EMBL" id="VJXW01000005">
    <property type="protein sequence ID" value="TRW27025.1"/>
    <property type="molecule type" value="Genomic_DNA"/>
</dbReference>
<evidence type="ECO:0000313" key="5">
    <source>
        <dbReference type="EMBL" id="TRW27025.1"/>
    </source>
</evidence>
<proteinExistence type="predicted"/>
<dbReference type="PANTHER" id="PTHR32089:SF112">
    <property type="entry name" value="LYSOZYME-LIKE PROTEIN-RELATED"/>
    <property type="match status" value="1"/>
</dbReference>
<dbReference type="Gene3D" id="3.30.450.20">
    <property type="entry name" value="PAS domain"/>
    <property type="match status" value="1"/>
</dbReference>
<keyword evidence="3" id="KW-0472">Membrane</keyword>
<dbReference type="InterPro" id="IPR004089">
    <property type="entry name" value="MCPsignal_dom"/>
</dbReference>
<gene>
    <name evidence="5" type="ORF">FL857_04770</name>
</gene>
<comment type="caution">
    <text evidence="5">The sequence shown here is derived from an EMBL/GenBank/DDBJ whole genome shotgun (WGS) entry which is preliminary data.</text>
</comment>
<dbReference type="SMART" id="SM00283">
    <property type="entry name" value="MA"/>
    <property type="match status" value="1"/>
</dbReference>
<dbReference type="Pfam" id="PF00015">
    <property type="entry name" value="MCPsignal"/>
    <property type="match status" value="1"/>
</dbReference>
<organism evidence="5 6">
    <name type="scientific">Criibacterium bergeronii</name>
    <dbReference type="NCBI Taxonomy" id="1871336"/>
    <lineage>
        <taxon>Bacteria</taxon>
        <taxon>Bacillati</taxon>
        <taxon>Bacillota</taxon>
        <taxon>Clostridia</taxon>
        <taxon>Peptostreptococcales</taxon>
        <taxon>Filifactoraceae</taxon>
        <taxon>Criibacterium</taxon>
    </lineage>
</organism>
<protein>
    <submittedName>
        <fullName evidence="5">Methyl-accepting chemotaxis protein</fullName>
    </submittedName>
</protein>
<dbReference type="SUPFAM" id="SSF58104">
    <property type="entry name" value="Methyl-accepting chemotaxis protein (MCP) signaling domain"/>
    <property type="match status" value="1"/>
</dbReference>
<dbReference type="PROSITE" id="PS50111">
    <property type="entry name" value="CHEMOTAXIS_TRANSDUC_2"/>
    <property type="match status" value="1"/>
</dbReference>
<dbReference type="Pfam" id="PF22673">
    <property type="entry name" value="MCP-like_PDC_1"/>
    <property type="match status" value="1"/>
</dbReference>
<evidence type="ECO:0000259" key="4">
    <source>
        <dbReference type="PROSITE" id="PS50111"/>
    </source>
</evidence>
<dbReference type="PANTHER" id="PTHR32089">
    <property type="entry name" value="METHYL-ACCEPTING CHEMOTAXIS PROTEIN MCPB"/>
    <property type="match status" value="1"/>
</dbReference>
<sequence>MKVSAQRLQTGKAQKIKNGGGGIKSLGTRLVAYIVVALVVILSAKLVYDGISYYNHELRLSSTVRLQEVRKLSSQSQEVFGEANTMVRGLQMATDLYMKKNPAENRDRKYLEELVFNTFEVDDNLVSGLGAFFEPNVFDGKDGELGRYGINLTKKDGKVEASGLPDFSGSWYAGVISSGKASITGPYQTSYGTTATTLSYPINFNGKTIGVCTVDIDLKAIANNLEKQMSADTSHIEIISNTGKYVINSEDLALIGKDAFGVNPKIKEIAEKTSKGSEQTAEIKIDKGNALFMTTPLPIAGTDEVWTYTIVDLKDNFVDGAEEMVKLTIIINILVIILISFIIYFIIKKMVSKPLILLAGGLRKYAEYDFGKHEERQQLLPYLKYKDEISEIVSSASSMAENVKTLISTISNDAQNLAATSEELTATSQSTLDSSNEVSSAVNNIAEGATSQAHDTTDAAQNIQDIQAVVENTAKMVTELNDAVETINVKKENGQESLKQLMQITDKANQAAQDMTVVLVEANKSADKITSASEMIQSISDQTNLLALNAAIEAARAGEAGKGFAVVAEEIRKLAEQTAGFTEEIKSVIVELKSGTQGAVDTMTEVGKTVEQQVQSADDTQDNFNQIAQAVEISEEIIEKITSSSKNIQDGTNKIVGVVENLSAIAEENAATTEQASASVTSQTQSINDILSASENLAHLAMELQEQIAKFRL</sequence>
<dbReference type="AlphaFoldDB" id="A0A552V982"/>
<feature type="transmembrane region" description="Helical" evidence="3">
    <location>
        <begin position="327"/>
        <end position="347"/>
    </location>
</feature>
<feature type="domain" description="Methyl-accepting transducer" evidence="4">
    <location>
        <begin position="427"/>
        <end position="684"/>
    </location>
</feature>
<evidence type="ECO:0000256" key="3">
    <source>
        <dbReference type="SAM" id="Phobius"/>
    </source>
</evidence>
<dbReference type="Gene3D" id="6.10.340.10">
    <property type="match status" value="1"/>
</dbReference>
<keyword evidence="3" id="KW-0812">Transmembrane</keyword>
<dbReference type="GO" id="GO:0016020">
    <property type="term" value="C:membrane"/>
    <property type="evidence" value="ECO:0007669"/>
    <property type="project" value="InterPro"/>
</dbReference>
<accession>A0A552V982</accession>
<evidence type="ECO:0000256" key="2">
    <source>
        <dbReference type="PROSITE-ProRule" id="PRU00284"/>
    </source>
</evidence>
<dbReference type="GO" id="GO:0007165">
    <property type="term" value="P:signal transduction"/>
    <property type="evidence" value="ECO:0007669"/>
    <property type="project" value="UniProtKB-KW"/>
</dbReference>
<dbReference type="CDD" id="cd12913">
    <property type="entry name" value="PDC1_MCP_like"/>
    <property type="match status" value="1"/>
</dbReference>
<dbReference type="RefSeq" id="WP_144397988.1">
    <property type="nucleotide sequence ID" value="NZ_VJXW01000005.1"/>
</dbReference>
<dbReference type="Proteomes" id="UP000319424">
    <property type="component" value="Unassembled WGS sequence"/>
</dbReference>